<comment type="caution">
    <text evidence="2">The sequence shown here is derived from an EMBL/GenBank/DDBJ whole genome shotgun (WGS) entry which is preliminary data.</text>
</comment>
<gene>
    <name evidence="2" type="ORF">B0H16DRAFT_1840063</name>
</gene>
<reference evidence="2" key="1">
    <citation type="submission" date="2023-03" db="EMBL/GenBank/DDBJ databases">
        <title>Massive genome expansion in bonnet fungi (Mycena s.s.) driven by repeated elements and novel gene families across ecological guilds.</title>
        <authorList>
            <consortium name="Lawrence Berkeley National Laboratory"/>
            <person name="Harder C.B."/>
            <person name="Miyauchi S."/>
            <person name="Viragh M."/>
            <person name="Kuo A."/>
            <person name="Thoen E."/>
            <person name="Andreopoulos B."/>
            <person name="Lu D."/>
            <person name="Skrede I."/>
            <person name="Drula E."/>
            <person name="Henrissat B."/>
            <person name="Morin E."/>
            <person name="Kohler A."/>
            <person name="Barry K."/>
            <person name="LaButti K."/>
            <person name="Morin E."/>
            <person name="Salamov A."/>
            <person name="Lipzen A."/>
            <person name="Mereny Z."/>
            <person name="Hegedus B."/>
            <person name="Baldrian P."/>
            <person name="Stursova M."/>
            <person name="Weitz H."/>
            <person name="Taylor A."/>
            <person name="Grigoriev I.V."/>
            <person name="Nagy L.G."/>
            <person name="Martin F."/>
            <person name="Kauserud H."/>
        </authorList>
    </citation>
    <scope>NUCLEOTIDE SEQUENCE</scope>
    <source>
        <strain evidence="2">CBHHK182m</strain>
    </source>
</reference>
<evidence type="ECO:0000256" key="1">
    <source>
        <dbReference type="SAM" id="MobiDB-lite"/>
    </source>
</evidence>
<evidence type="ECO:0000313" key="2">
    <source>
        <dbReference type="EMBL" id="KAJ7751664.1"/>
    </source>
</evidence>
<sequence length="358" mass="39437">VGCARLAFFLARCIRENSKPKPSPVARRPPPAARHPRLILVTAAGHRRRFRFAYCAATTARPPLARTAGSAVDIPFASHSRVVHPITFPARRRNTRPLRRLVHGRHARLCLRLAYVDARSSGGGTGGGTQRERCFPAPCSTPPPSLPVRCRCLPRPSAVDLYAFSHAFSHPNPTPGADSYCARARAVGDSTHGCASRSARSPNLNLKAAHFLYAPIHCAHTLPSSSDPCRLFPTPFLDPNHTLPFASRLHARFPLCLSSFSSVVSRGGVMVSWPLRFRFRQTRARSMLHVRPRWDLRLARPRLPRRRQPHLDSGVSSNAAYRVGRKQGREGDAKVPRSHHRLLGGAGAAAGLVRWNGK</sequence>
<feature type="non-terminal residue" evidence="2">
    <location>
        <position position="1"/>
    </location>
</feature>
<protein>
    <submittedName>
        <fullName evidence="2">Uncharacterized protein</fullName>
    </submittedName>
</protein>
<name>A0AAD7NAK8_9AGAR</name>
<keyword evidence="3" id="KW-1185">Reference proteome</keyword>
<dbReference type="AlphaFoldDB" id="A0AAD7NAK8"/>
<organism evidence="2 3">
    <name type="scientific">Mycena metata</name>
    <dbReference type="NCBI Taxonomy" id="1033252"/>
    <lineage>
        <taxon>Eukaryota</taxon>
        <taxon>Fungi</taxon>
        <taxon>Dikarya</taxon>
        <taxon>Basidiomycota</taxon>
        <taxon>Agaricomycotina</taxon>
        <taxon>Agaricomycetes</taxon>
        <taxon>Agaricomycetidae</taxon>
        <taxon>Agaricales</taxon>
        <taxon>Marasmiineae</taxon>
        <taxon>Mycenaceae</taxon>
        <taxon>Mycena</taxon>
    </lineage>
</organism>
<dbReference type="EMBL" id="JARKIB010000061">
    <property type="protein sequence ID" value="KAJ7751664.1"/>
    <property type="molecule type" value="Genomic_DNA"/>
</dbReference>
<accession>A0AAD7NAK8</accession>
<evidence type="ECO:0000313" key="3">
    <source>
        <dbReference type="Proteomes" id="UP001215598"/>
    </source>
</evidence>
<proteinExistence type="predicted"/>
<feature type="region of interest" description="Disordered" evidence="1">
    <location>
        <begin position="305"/>
        <end position="338"/>
    </location>
</feature>
<dbReference type="Proteomes" id="UP001215598">
    <property type="component" value="Unassembled WGS sequence"/>
</dbReference>